<dbReference type="EMBL" id="SEWF01000031">
    <property type="protein sequence ID" value="RYU94123.1"/>
    <property type="molecule type" value="Genomic_DNA"/>
</dbReference>
<dbReference type="CDD" id="cd07814">
    <property type="entry name" value="SRPBCC_CalC_Aha1-like"/>
    <property type="match status" value="1"/>
</dbReference>
<dbReference type="Proteomes" id="UP000293162">
    <property type="component" value="Unassembled WGS sequence"/>
</dbReference>
<dbReference type="InterPro" id="IPR023393">
    <property type="entry name" value="START-like_dom_sf"/>
</dbReference>
<dbReference type="Pfam" id="PF08327">
    <property type="entry name" value="AHSA1"/>
    <property type="match status" value="1"/>
</dbReference>
<proteinExistence type="inferred from homology"/>
<reference evidence="3 4" key="1">
    <citation type="submission" date="2019-02" db="EMBL/GenBank/DDBJ databases">
        <title>Bacterial novel species Emticicia sp. 17J42-9 isolated from soil.</title>
        <authorList>
            <person name="Jung H.-Y."/>
        </authorList>
    </citation>
    <scope>NUCLEOTIDE SEQUENCE [LARGE SCALE GENOMIC DNA]</scope>
    <source>
        <strain evidence="3 4">17J42-9</strain>
    </source>
</reference>
<dbReference type="OrthoDB" id="384974at2"/>
<gene>
    <name evidence="3" type="ORF">EWM59_18800</name>
</gene>
<evidence type="ECO:0000313" key="3">
    <source>
        <dbReference type="EMBL" id="RYU94123.1"/>
    </source>
</evidence>
<dbReference type="Gene3D" id="3.30.530.20">
    <property type="match status" value="1"/>
</dbReference>
<comment type="similarity">
    <text evidence="1">Belongs to the AHA1 family.</text>
</comment>
<dbReference type="SUPFAM" id="SSF55961">
    <property type="entry name" value="Bet v1-like"/>
    <property type="match status" value="1"/>
</dbReference>
<comment type="caution">
    <text evidence="3">The sequence shown here is derived from an EMBL/GenBank/DDBJ whole genome shotgun (WGS) entry which is preliminary data.</text>
</comment>
<organism evidence="3 4">
    <name type="scientific">Emticicia agri</name>
    <dbReference type="NCBI Taxonomy" id="2492393"/>
    <lineage>
        <taxon>Bacteria</taxon>
        <taxon>Pseudomonadati</taxon>
        <taxon>Bacteroidota</taxon>
        <taxon>Cytophagia</taxon>
        <taxon>Cytophagales</taxon>
        <taxon>Leadbetterellaceae</taxon>
        <taxon>Emticicia</taxon>
    </lineage>
</organism>
<evidence type="ECO:0000313" key="4">
    <source>
        <dbReference type="Proteomes" id="UP000293162"/>
    </source>
</evidence>
<evidence type="ECO:0000259" key="2">
    <source>
        <dbReference type="Pfam" id="PF08327"/>
    </source>
</evidence>
<dbReference type="AlphaFoldDB" id="A0A4Q5LX91"/>
<accession>A0A4Q5LX91</accession>
<dbReference type="InterPro" id="IPR013538">
    <property type="entry name" value="ASHA1/2-like_C"/>
</dbReference>
<keyword evidence="4" id="KW-1185">Reference proteome</keyword>
<evidence type="ECO:0000256" key="1">
    <source>
        <dbReference type="ARBA" id="ARBA00006817"/>
    </source>
</evidence>
<sequence length="146" mass="16515">MKTIKKSIEIASTKEHVWEILIQDHHNRNWLAIFSPGSHALTDWQPGSKVVFSDDSGSGIIGRIIAHAPYELLEIEYYGMLNNHAEDFESEDAKLTNGARESYQLTSKDGQTLLAIECDMTEDSFDTMSELWEEALLKIKELAEEG</sequence>
<feature type="domain" description="Activator of Hsp90 ATPase homologue 1/2-like C-terminal" evidence="2">
    <location>
        <begin position="13"/>
        <end position="143"/>
    </location>
</feature>
<protein>
    <submittedName>
        <fullName evidence="3">SRPBCC domain-containing protein</fullName>
    </submittedName>
</protein>
<name>A0A4Q5LX91_9BACT</name>